<evidence type="ECO:0000313" key="3">
    <source>
        <dbReference type="EMBL" id="KYN11195.1"/>
    </source>
</evidence>
<keyword evidence="1" id="KW-0479">Metal-binding</keyword>
<dbReference type="GO" id="GO:0008270">
    <property type="term" value="F:zinc ion binding"/>
    <property type="evidence" value="ECO:0007669"/>
    <property type="project" value="UniProtKB-KW"/>
</dbReference>
<dbReference type="PANTHER" id="PTHR45823">
    <property type="entry name" value="T-SNARE COILED-COIL HOMOLOGY DOMAIN-CONTAINING PROTEIN"/>
    <property type="match status" value="1"/>
</dbReference>
<accession>A0A151IUS4</accession>
<dbReference type="SMART" id="SM00343">
    <property type="entry name" value="ZnF_C2HC"/>
    <property type="match status" value="1"/>
</dbReference>
<dbReference type="PANTHER" id="PTHR45823:SF1">
    <property type="entry name" value="T-SNARE COILED-COIL HOMOLOGY DOMAIN-CONTAINING PROTEIN"/>
    <property type="match status" value="1"/>
</dbReference>
<sequence>MGVKLKPDIYEGNVPLREYLAQFNLIARANRWKDDTKTAILASCLRGRARAILENIQNLENLQFEELKLKLEMRFGETQTLQSYNSQFTNRRQKFGESIASLGSDIERLSQSAYPECSDTVRDKIAGAQFISALSDGFVKRTLQTEGVTSLRMAIERAKSVKLIQESSFQCKKGGNYYYEKKKGKNFYFEKQRKNQNEDEDKDRKFNKNRFKKFEKERDFKKIKKSNNKECWECGKEGHFRSECPGKSVNRE</sequence>
<dbReference type="SUPFAM" id="SSF57756">
    <property type="entry name" value="Retrovirus zinc finger-like domains"/>
    <property type="match status" value="1"/>
</dbReference>
<dbReference type="Proteomes" id="UP000078492">
    <property type="component" value="Unassembled WGS sequence"/>
</dbReference>
<dbReference type="PROSITE" id="PS50158">
    <property type="entry name" value="ZF_CCHC"/>
    <property type="match status" value="1"/>
</dbReference>
<dbReference type="InterPro" id="IPR001878">
    <property type="entry name" value="Znf_CCHC"/>
</dbReference>
<reference evidence="3 4" key="1">
    <citation type="submission" date="2015-09" db="EMBL/GenBank/DDBJ databases">
        <title>Trachymyrmex cornetzi WGS genome.</title>
        <authorList>
            <person name="Nygaard S."/>
            <person name="Hu H."/>
            <person name="Boomsma J."/>
            <person name="Zhang G."/>
        </authorList>
    </citation>
    <scope>NUCLEOTIDE SEQUENCE [LARGE SCALE GENOMIC DNA]</scope>
    <source>
        <strain evidence="3">Tcor2-1</strain>
        <tissue evidence="3">Whole body</tissue>
    </source>
</reference>
<keyword evidence="1" id="KW-0863">Zinc-finger</keyword>
<evidence type="ECO:0000259" key="2">
    <source>
        <dbReference type="PROSITE" id="PS50158"/>
    </source>
</evidence>
<evidence type="ECO:0000256" key="1">
    <source>
        <dbReference type="PROSITE-ProRule" id="PRU00047"/>
    </source>
</evidence>
<dbReference type="Pfam" id="PF00098">
    <property type="entry name" value="zf-CCHC"/>
    <property type="match status" value="1"/>
</dbReference>
<feature type="domain" description="CCHC-type" evidence="2">
    <location>
        <begin position="231"/>
        <end position="245"/>
    </location>
</feature>
<dbReference type="EMBL" id="KQ980950">
    <property type="protein sequence ID" value="KYN11195.1"/>
    <property type="molecule type" value="Genomic_DNA"/>
</dbReference>
<evidence type="ECO:0000313" key="4">
    <source>
        <dbReference type="Proteomes" id="UP000078492"/>
    </source>
</evidence>
<dbReference type="InterPro" id="IPR036875">
    <property type="entry name" value="Znf_CCHC_sf"/>
</dbReference>
<keyword evidence="1" id="KW-0862">Zinc</keyword>
<dbReference type="AlphaFoldDB" id="A0A151IUS4"/>
<dbReference type="GO" id="GO:0003676">
    <property type="term" value="F:nucleic acid binding"/>
    <property type="evidence" value="ECO:0007669"/>
    <property type="project" value="InterPro"/>
</dbReference>
<protein>
    <recommendedName>
        <fullName evidence="2">CCHC-type domain-containing protein</fullName>
    </recommendedName>
</protein>
<dbReference type="STRING" id="471704.A0A151IUS4"/>
<organism evidence="3 4">
    <name type="scientific">Trachymyrmex cornetzi</name>
    <dbReference type="NCBI Taxonomy" id="471704"/>
    <lineage>
        <taxon>Eukaryota</taxon>
        <taxon>Metazoa</taxon>
        <taxon>Ecdysozoa</taxon>
        <taxon>Arthropoda</taxon>
        <taxon>Hexapoda</taxon>
        <taxon>Insecta</taxon>
        <taxon>Pterygota</taxon>
        <taxon>Neoptera</taxon>
        <taxon>Endopterygota</taxon>
        <taxon>Hymenoptera</taxon>
        <taxon>Apocrita</taxon>
        <taxon>Aculeata</taxon>
        <taxon>Formicoidea</taxon>
        <taxon>Formicidae</taxon>
        <taxon>Myrmicinae</taxon>
        <taxon>Trachymyrmex</taxon>
    </lineage>
</organism>
<keyword evidence="4" id="KW-1185">Reference proteome</keyword>
<proteinExistence type="predicted"/>
<gene>
    <name evidence="3" type="ORF">ALC57_16663</name>
</gene>
<name>A0A151IUS4_9HYME</name>